<dbReference type="Gene3D" id="1.25.40.10">
    <property type="entry name" value="Tetratricopeptide repeat domain"/>
    <property type="match status" value="1"/>
</dbReference>
<keyword evidence="2" id="KW-0808">Transferase</keyword>
<dbReference type="PANTHER" id="PTHR43630">
    <property type="entry name" value="POLY-BETA-1,6-N-ACETYL-D-GLUCOSAMINE SYNTHASE"/>
    <property type="match status" value="1"/>
</dbReference>
<dbReference type="InterPro" id="IPR001173">
    <property type="entry name" value="Glyco_trans_2-like"/>
</dbReference>
<sequence length="626" mass="71917">MIVKNEEAVLDRCLQSVSRFVDEIVIVDTGSSDSTKEIARKYTNKIYDFKWINDFAAARNESLKYATGRFILVMDADEFADESNMTSLRNFLSNQKPLNDTLYRVTVVSYKEANKPATEEPILRVFANHMNIRYVRPIHEQPTPQAGRSVKIVSTPIKILHSGYTEETIQSKNKHERNLHIFAEMQKKQQLSPYDQCMLGRQLLFMGRHAEALTPLLEAHSRGDKKEEWYKHNLVAILELYLNTNDLVSAYTFARDNLAPYFHYADIRSLYASVLYKLGFWKAAKKEFEEALAIADSARSDHKTSLVSSDLGFRNSIWHLVQLNENELNYTQAIRDLAKLLVNNKHDIEAINKFIQLSSIHEKFDQVLAVLEELLQTNTDRTAHAIVGKIAIRANHKELASHYCGTSIASGLFNLSEQLHYALLFNNEPLFSDTIRSLPEESLTPQIAQKIALGILVWNRTDWFIYLGKHGRLLSFIQHLLNHTVQEFAGEDLPNDTLIELYNLQQWDAYEFVLSQYETTPTINRLANYFLAIHHVPTALQYYGFLTEQNAMTPLSIANLAGYQSSQGNLGEACSLWEQAIALEPSCRSHYIHYYETCEEPSKKQEIRQRLIAIEPAYSQLDFLFS</sequence>
<dbReference type="SUPFAM" id="SSF48452">
    <property type="entry name" value="TPR-like"/>
    <property type="match status" value="1"/>
</dbReference>
<keyword evidence="3" id="KW-1185">Reference proteome</keyword>
<dbReference type="EC" id="2.4.-.-" evidence="2"/>
<evidence type="ECO:0000313" key="2">
    <source>
        <dbReference type="EMBL" id="MFC4303431.1"/>
    </source>
</evidence>
<dbReference type="Gene3D" id="3.90.550.10">
    <property type="entry name" value="Spore Coat Polysaccharide Biosynthesis Protein SpsA, Chain A"/>
    <property type="match status" value="1"/>
</dbReference>
<dbReference type="SUPFAM" id="SSF53448">
    <property type="entry name" value="Nucleotide-diphospho-sugar transferases"/>
    <property type="match status" value="1"/>
</dbReference>
<dbReference type="PANTHER" id="PTHR43630:SF2">
    <property type="entry name" value="GLYCOSYLTRANSFERASE"/>
    <property type="match status" value="1"/>
</dbReference>
<dbReference type="InterPro" id="IPR011990">
    <property type="entry name" value="TPR-like_helical_dom_sf"/>
</dbReference>
<comment type="caution">
    <text evidence="2">The sequence shown here is derived from an EMBL/GenBank/DDBJ whole genome shotgun (WGS) entry which is preliminary data.</text>
</comment>
<keyword evidence="2" id="KW-0328">Glycosyltransferase</keyword>
<dbReference type="Proteomes" id="UP001595755">
    <property type="component" value="Unassembled WGS sequence"/>
</dbReference>
<dbReference type="EMBL" id="JBHSED010000013">
    <property type="protein sequence ID" value="MFC4303431.1"/>
    <property type="molecule type" value="Genomic_DNA"/>
</dbReference>
<dbReference type="CDD" id="cd02511">
    <property type="entry name" value="Beta4Glucosyltransferase"/>
    <property type="match status" value="1"/>
</dbReference>
<evidence type="ECO:0000313" key="3">
    <source>
        <dbReference type="Proteomes" id="UP001595755"/>
    </source>
</evidence>
<proteinExistence type="predicted"/>
<evidence type="ECO:0000259" key="1">
    <source>
        <dbReference type="Pfam" id="PF00535"/>
    </source>
</evidence>
<accession>A0ABV8S788</accession>
<protein>
    <submittedName>
        <fullName evidence="2">Glycosyltransferase</fullName>
        <ecNumber evidence="2">2.4.-.-</ecNumber>
    </submittedName>
</protein>
<gene>
    <name evidence="2" type="ORF">ACFO1S_08200</name>
</gene>
<reference evidence="3" key="1">
    <citation type="journal article" date="2019" name="Int. J. Syst. Evol. Microbiol.">
        <title>The Global Catalogue of Microorganisms (GCM) 10K type strain sequencing project: providing services to taxonomists for standard genome sequencing and annotation.</title>
        <authorList>
            <consortium name="The Broad Institute Genomics Platform"/>
            <consortium name="The Broad Institute Genome Sequencing Center for Infectious Disease"/>
            <person name="Wu L."/>
            <person name="Ma J."/>
        </authorList>
    </citation>
    <scope>NUCLEOTIDE SEQUENCE [LARGE SCALE GENOMIC DNA]</scope>
    <source>
        <strain evidence="3">CGMCC 4.1641</strain>
    </source>
</reference>
<name>A0ABV8S788_9BACL</name>
<dbReference type="InterPro" id="IPR029044">
    <property type="entry name" value="Nucleotide-diphossugar_trans"/>
</dbReference>
<organism evidence="2 3">
    <name type="scientific">Cohnella boryungensis</name>
    <dbReference type="NCBI Taxonomy" id="768479"/>
    <lineage>
        <taxon>Bacteria</taxon>
        <taxon>Bacillati</taxon>
        <taxon>Bacillota</taxon>
        <taxon>Bacilli</taxon>
        <taxon>Bacillales</taxon>
        <taxon>Paenibacillaceae</taxon>
        <taxon>Cohnella</taxon>
    </lineage>
</organism>
<dbReference type="Pfam" id="PF00535">
    <property type="entry name" value="Glycos_transf_2"/>
    <property type="match status" value="1"/>
</dbReference>
<feature type="domain" description="Glycosyltransferase 2-like" evidence="1">
    <location>
        <begin position="1"/>
        <end position="94"/>
    </location>
</feature>
<dbReference type="GO" id="GO:0016757">
    <property type="term" value="F:glycosyltransferase activity"/>
    <property type="evidence" value="ECO:0007669"/>
    <property type="project" value="UniProtKB-KW"/>
</dbReference>